<evidence type="ECO:0000313" key="1">
    <source>
        <dbReference type="EMBL" id="BBF85215.1"/>
    </source>
</evidence>
<protein>
    <recommendedName>
        <fullName evidence="3">Type VI secretion system protein ImpM</fullName>
    </recommendedName>
</protein>
<reference evidence="2" key="3">
    <citation type="journal article" date="2017" name="Plant Physiol. Biochem.">
        <title>Differential oxidative and antioxidative response of duckweed Lemna minor toward plant growth promoting/inhibiting bacteria.</title>
        <authorList>
            <person name="Ishizawa H."/>
            <person name="Kuroda M."/>
            <person name="Morikawa M."/>
            <person name="Ike M."/>
        </authorList>
    </citation>
    <scope>NUCLEOTIDE SEQUENCE [LARGE SCALE GENOMIC DNA]</scope>
    <source>
        <strain evidence="2">H3</strain>
    </source>
</reference>
<gene>
    <name evidence="1" type="ORF">DLM_1596</name>
</gene>
<dbReference type="RefSeq" id="WP_089084308.1">
    <property type="nucleotide sequence ID" value="NZ_AP018823.1"/>
</dbReference>
<organism evidence="1 2">
    <name type="scientific">Aquitalea magnusonii</name>
    <dbReference type="NCBI Taxonomy" id="332411"/>
    <lineage>
        <taxon>Bacteria</taxon>
        <taxon>Pseudomonadati</taxon>
        <taxon>Pseudomonadota</taxon>
        <taxon>Betaproteobacteria</taxon>
        <taxon>Neisseriales</taxon>
        <taxon>Chromobacteriaceae</taxon>
        <taxon>Aquitalea</taxon>
    </lineage>
</organism>
<name>A0A3G9GCP9_9NEIS</name>
<keyword evidence="2" id="KW-1185">Reference proteome</keyword>
<dbReference type="KEGG" id="amah:DLM_1596"/>
<dbReference type="Pfam" id="PF09867">
    <property type="entry name" value="TagF_N"/>
    <property type="match status" value="1"/>
</dbReference>
<proteinExistence type="predicted"/>
<dbReference type="Gene3D" id="3.40.1730.10">
    <property type="entry name" value="pa0076 domain"/>
    <property type="match status" value="1"/>
</dbReference>
<dbReference type="InterPro" id="IPR017748">
    <property type="entry name" value="TagF"/>
</dbReference>
<dbReference type="NCBIfam" id="TIGR03373">
    <property type="entry name" value="VI_minor_4"/>
    <property type="match status" value="1"/>
</dbReference>
<sequence length="338" mass="37266">MAFNFKRTPVTAGEFCVFGKLPRRGDFIRINATHTAATQLDHVIADSLVLLDDDSARQRYQQMPASSFLTRTPDGAWLALGVIQPSRDESGRLYPLVAASLLPSDMPRPPVGVMMLSNELFYSGLQEQLSNAIDNAVEMVACRQYLEEQSLFGAGSLADTELAEQLLGRHLSLTPCRHLSDQLAISCQMDLASLLLSFVFHSQLLRKFHGSLPSQTYLLPLPEGEGEDMLAVATWLALFAAATCSLSDMPVQCLIIRQPERNCLALVPGTLTAPMLAQCWGKQLDARYIIDVTDQQAPWCSHQSYAEAVYILSRRLSDPQFSLAQLCDVMASLSRSLV</sequence>
<dbReference type="InterPro" id="IPR038225">
    <property type="entry name" value="TagF_sf"/>
</dbReference>
<evidence type="ECO:0008006" key="3">
    <source>
        <dbReference type="Google" id="ProtNLM"/>
    </source>
</evidence>
<dbReference type="Proteomes" id="UP000198290">
    <property type="component" value="Chromosome"/>
</dbReference>
<evidence type="ECO:0000313" key="2">
    <source>
        <dbReference type="Proteomes" id="UP000198290"/>
    </source>
</evidence>
<reference evidence="1 2" key="2">
    <citation type="journal article" date="2017" name="Genome Announc.">
        <title>Draft genome sequence of Aquitalea magnusonii strain H3, a plant growth-promoting bacterium of duckweed Lemna minor.</title>
        <authorList>
            <person name="Ishizawa H."/>
            <person name="Kuroda M."/>
            <person name="Ike M."/>
        </authorList>
    </citation>
    <scope>NUCLEOTIDE SEQUENCE [LARGE SCALE GENOMIC DNA]</scope>
    <source>
        <strain evidence="1 2">H3</strain>
    </source>
</reference>
<reference evidence="2" key="1">
    <citation type="journal article" date="2017" name="Biotechnol. Biofuels">
        <title>Evaluation of environmental bacterial communities as a factor affecting the growth of duckweed Lemna minor.</title>
        <authorList>
            <person name="Ishizawa H."/>
            <person name="Kuroda M."/>
            <person name="Morikawa M."/>
            <person name="Ike M."/>
        </authorList>
    </citation>
    <scope>NUCLEOTIDE SEQUENCE [LARGE SCALE GENOMIC DNA]</scope>
    <source>
        <strain evidence="2">H3</strain>
    </source>
</reference>
<dbReference type="OrthoDB" id="9801841at2"/>
<dbReference type="EMBL" id="AP018823">
    <property type="protein sequence ID" value="BBF85215.1"/>
    <property type="molecule type" value="Genomic_DNA"/>
</dbReference>
<dbReference type="AlphaFoldDB" id="A0A3G9GCP9"/>
<accession>A0A3G9GCP9</accession>